<dbReference type="PANTHER" id="PTHR47117">
    <property type="entry name" value="STAR-RELATED LIPID TRANSFER PROTEIN 9"/>
    <property type="match status" value="1"/>
</dbReference>
<proteinExistence type="predicted"/>
<dbReference type="Gene3D" id="2.60.200.20">
    <property type="match status" value="1"/>
</dbReference>
<organism evidence="1 2">
    <name type="scientific">Elysia marginata</name>
    <dbReference type="NCBI Taxonomy" id="1093978"/>
    <lineage>
        <taxon>Eukaryota</taxon>
        <taxon>Metazoa</taxon>
        <taxon>Spiralia</taxon>
        <taxon>Lophotrochozoa</taxon>
        <taxon>Mollusca</taxon>
        <taxon>Gastropoda</taxon>
        <taxon>Heterobranchia</taxon>
        <taxon>Euthyneura</taxon>
        <taxon>Panpulmonata</taxon>
        <taxon>Sacoglossa</taxon>
        <taxon>Placobranchoidea</taxon>
        <taxon>Plakobranchidae</taxon>
        <taxon>Elysia</taxon>
    </lineage>
</organism>
<evidence type="ECO:0000313" key="2">
    <source>
        <dbReference type="Proteomes" id="UP000762676"/>
    </source>
</evidence>
<keyword evidence="2" id="KW-1185">Reference proteome</keyword>
<dbReference type="AlphaFoldDB" id="A0AAV4F824"/>
<comment type="caution">
    <text evidence="1">The sequence shown here is derived from an EMBL/GenBank/DDBJ whole genome shotgun (WGS) entry which is preliminary data.</text>
</comment>
<gene>
    <name evidence="1" type="ORF">ElyMa_002032200</name>
</gene>
<accession>A0AAV4F824</accession>
<dbReference type="Proteomes" id="UP000762676">
    <property type="component" value="Unassembled WGS sequence"/>
</dbReference>
<evidence type="ECO:0000313" key="1">
    <source>
        <dbReference type="EMBL" id="GFR68868.1"/>
    </source>
</evidence>
<name>A0AAV4F824_9GAST</name>
<sequence length="79" mass="8726">VKVLTEEWAEKWNESASLLQEKNLALRQEGLGVVLDSTLPHLIGIDDDVLSTGIKLFHLREGITKLGSAESDEPQDISK</sequence>
<feature type="non-terminal residue" evidence="1">
    <location>
        <position position="1"/>
    </location>
</feature>
<reference evidence="1 2" key="1">
    <citation type="journal article" date="2021" name="Elife">
        <title>Chloroplast acquisition without the gene transfer in kleptoplastic sea slugs, Plakobranchus ocellatus.</title>
        <authorList>
            <person name="Maeda T."/>
            <person name="Takahashi S."/>
            <person name="Yoshida T."/>
            <person name="Shimamura S."/>
            <person name="Takaki Y."/>
            <person name="Nagai Y."/>
            <person name="Toyoda A."/>
            <person name="Suzuki Y."/>
            <person name="Arimoto A."/>
            <person name="Ishii H."/>
            <person name="Satoh N."/>
            <person name="Nishiyama T."/>
            <person name="Hasebe M."/>
            <person name="Maruyama T."/>
            <person name="Minagawa J."/>
            <person name="Obokata J."/>
            <person name="Shigenobu S."/>
        </authorList>
    </citation>
    <scope>NUCLEOTIDE SEQUENCE [LARGE SCALE GENOMIC DNA]</scope>
</reference>
<protein>
    <submittedName>
        <fullName evidence="1">Kinesin-like protein</fullName>
    </submittedName>
</protein>
<dbReference type="PANTHER" id="PTHR47117:SF6">
    <property type="entry name" value="KINESIN-LIKE PROTEIN KIF16B"/>
    <property type="match status" value="1"/>
</dbReference>
<dbReference type="EMBL" id="BMAT01004143">
    <property type="protein sequence ID" value="GFR68868.1"/>
    <property type="molecule type" value="Genomic_DNA"/>
</dbReference>